<protein>
    <recommendedName>
        <fullName evidence="3">RGS domain-containing protein</fullName>
    </recommendedName>
</protein>
<reference evidence="1 2" key="1">
    <citation type="journal article" date="2019" name="Sci. Rep.">
        <title>Comparative genomics of chytrid fungi reveal insights into the obligate biotrophic and pathogenic lifestyle of Synchytrium endobioticum.</title>
        <authorList>
            <person name="van de Vossenberg B.T.L.H."/>
            <person name="Warris S."/>
            <person name="Nguyen H.D.T."/>
            <person name="van Gent-Pelzer M.P.E."/>
            <person name="Joly D.L."/>
            <person name="van de Geest H.C."/>
            <person name="Bonants P.J.M."/>
            <person name="Smith D.S."/>
            <person name="Levesque C.A."/>
            <person name="van der Lee T.A.J."/>
        </authorList>
    </citation>
    <scope>NUCLEOTIDE SEQUENCE [LARGE SCALE GENOMIC DNA]</scope>
    <source>
        <strain evidence="1 2">CBS 675.73</strain>
    </source>
</reference>
<dbReference type="STRING" id="246404.A0A507CPX7"/>
<dbReference type="Gene3D" id="1.10.167.10">
    <property type="entry name" value="Regulator of G-protein Signalling 4, domain 2"/>
    <property type="match status" value="1"/>
</dbReference>
<dbReference type="OrthoDB" id="196547at2759"/>
<name>A0A507CPX7_9FUNG</name>
<evidence type="ECO:0000313" key="1">
    <source>
        <dbReference type="EMBL" id="TPX41192.1"/>
    </source>
</evidence>
<dbReference type="InterPro" id="IPR036305">
    <property type="entry name" value="RGS_sf"/>
</dbReference>
<sequence length="432" mass="46971">MISARTTHSKSKMERFFGEQSIPVQSGTGSSAKAASFLLGIKRPRRVINTETPSLPRSSVSSVYLPIQVSVDESGADTGGTVDHINVENSRQHEPTIRQLEQNESTASLETLPNFSNAARRFEPFPGLSDLFPHSPVSTVRGLASRATNQRTFLNPRNADLIAQSELSSTTAIGFGHIDDSVLDFSITTSSMHRMPSLDRTSSRKVQRILGPGAAVDVSIKEISGSNLHQSLVNILESRLPLCYFLLHLFQSGGYEDLLFVTEVFAFEQTLFPSIRSQVQESGAIFNKFLNAGKPVSARHTFIAATCSASELRSVIAALQNGERACFAAIQSRVFGSLMYGFAQFRASATWRKMERDVGGLIRLVSSLSLMLPFGGKAGSRIVASVPIVENIKHQLCLAAVSSTHVSDGSRCSIKMGFILDEVLRFVAARLS</sequence>
<accession>A0A507CPX7</accession>
<gene>
    <name evidence="1" type="ORF">CcCBS67573_g10589</name>
</gene>
<dbReference type="SUPFAM" id="SSF48097">
    <property type="entry name" value="Regulator of G-protein signaling, RGS"/>
    <property type="match status" value="1"/>
</dbReference>
<dbReference type="AlphaFoldDB" id="A0A507CPX7"/>
<dbReference type="InterPro" id="IPR044926">
    <property type="entry name" value="RGS_subdomain_2"/>
</dbReference>
<evidence type="ECO:0000313" key="2">
    <source>
        <dbReference type="Proteomes" id="UP000320333"/>
    </source>
</evidence>
<keyword evidence="2" id="KW-1185">Reference proteome</keyword>
<dbReference type="Proteomes" id="UP000320333">
    <property type="component" value="Unassembled WGS sequence"/>
</dbReference>
<proteinExistence type="predicted"/>
<evidence type="ECO:0008006" key="3">
    <source>
        <dbReference type="Google" id="ProtNLM"/>
    </source>
</evidence>
<comment type="caution">
    <text evidence="1">The sequence shown here is derived from an EMBL/GenBank/DDBJ whole genome shotgun (WGS) entry which is preliminary data.</text>
</comment>
<organism evidence="1 2">
    <name type="scientific">Chytriomyces confervae</name>
    <dbReference type="NCBI Taxonomy" id="246404"/>
    <lineage>
        <taxon>Eukaryota</taxon>
        <taxon>Fungi</taxon>
        <taxon>Fungi incertae sedis</taxon>
        <taxon>Chytridiomycota</taxon>
        <taxon>Chytridiomycota incertae sedis</taxon>
        <taxon>Chytridiomycetes</taxon>
        <taxon>Chytridiales</taxon>
        <taxon>Chytriomycetaceae</taxon>
        <taxon>Chytriomyces</taxon>
    </lineage>
</organism>
<dbReference type="EMBL" id="QEAP01001753">
    <property type="protein sequence ID" value="TPX41192.1"/>
    <property type="molecule type" value="Genomic_DNA"/>
</dbReference>